<reference evidence="13" key="1">
    <citation type="submission" date="2015-07" db="EMBL/GenBank/DDBJ databases">
        <title>Transcriptome Assembly of Anthurium amnicola.</title>
        <authorList>
            <person name="Suzuki J."/>
        </authorList>
    </citation>
    <scope>NUCLEOTIDE SEQUENCE</scope>
</reference>
<feature type="region of interest" description="Disordered" evidence="11">
    <location>
        <begin position="1"/>
        <end position="31"/>
    </location>
</feature>
<dbReference type="GO" id="GO:0046872">
    <property type="term" value="F:metal ion binding"/>
    <property type="evidence" value="ECO:0007669"/>
    <property type="project" value="UniProtKB-KW"/>
</dbReference>
<feature type="domain" description="Endonuclease/exonuclease/phosphatase" evidence="12">
    <location>
        <begin position="116"/>
        <end position="155"/>
    </location>
</feature>
<dbReference type="InterPro" id="IPR036691">
    <property type="entry name" value="Endo/exonu/phosph_ase_sf"/>
</dbReference>
<comment type="cofactor">
    <cofactor evidence="2">
        <name>Mg(2+)</name>
        <dbReference type="ChEBI" id="CHEBI:18420"/>
    </cofactor>
</comment>
<evidence type="ECO:0000256" key="6">
    <source>
        <dbReference type="ARBA" id="ARBA00022763"/>
    </source>
</evidence>
<evidence type="ECO:0000256" key="3">
    <source>
        <dbReference type="ARBA" id="ARBA00004322"/>
    </source>
</evidence>
<dbReference type="GO" id="GO:0004518">
    <property type="term" value="F:nuclease activity"/>
    <property type="evidence" value="ECO:0007669"/>
    <property type="project" value="UniProtKB-KW"/>
</dbReference>
<dbReference type="PANTHER" id="PTHR15822">
    <property type="entry name" value="TRAF AND TNF RECEPTOR-ASSOCIATED PROTEIN"/>
    <property type="match status" value="1"/>
</dbReference>
<keyword evidence="5" id="KW-0479">Metal-binding</keyword>
<evidence type="ECO:0000256" key="10">
    <source>
        <dbReference type="ARBA" id="ARBA00023242"/>
    </source>
</evidence>
<evidence type="ECO:0000256" key="1">
    <source>
        <dbReference type="ARBA" id="ARBA00001936"/>
    </source>
</evidence>
<dbReference type="GO" id="GO:0006302">
    <property type="term" value="P:double-strand break repair"/>
    <property type="evidence" value="ECO:0007669"/>
    <property type="project" value="TreeGrafter"/>
</dbReference>
<dbReference type="GO" id="GO:0070260">
    <property type="term" value="F:5'-tyrosyl-DNA phosphodiesterase activity"/>
    <property type="evidence" value="ECO:0007669"/>
    <property type="project" value="TreeGrafter"/>
</dbReference>
<evidence type="ECO:0000256" key="7">
    <source>
        <dbReference type="ARBA" id="ARBA00022801"/>
    </source>
</evidence>
<keyword evidence="7" id="KW-0378">Hydrolase</keyword>
<dbReference type="Gene3D" id="3.60.10.10">
    <property type="entry name" value="Endonuclease/exonuclease/phosphatase"/>
    <property type="match status" value="1"/>
</dbReference>
<dbReference type="GO" id="GO:0003697">
    <property type="term" value="F:single-stranded DNA binding"/>
    <property type="evidence" value="ECO:0007669"/>
    <property type="project" value="TreeGrafter"/>
</dbReference>
<proteinExistence type="predicted"/>
<dbReference type="GO" id="GO:0005737">
    <property type="term" value="C:cytoplasm"/>
    <property type="evidence" value="ECO:0007669"/>
    <property type="project" value="TreeGrafter"/>
</dbReference>
<keyword evidence="10" id="KW-0539">Nucleus</keyword>
<protein>
    <submittedName>
        <fullName evidence="13">Putative xyloglucan glycosyltransferase 3</fullName>
    </submittedName>
</protein>
<evidence type="ECO:0000259" key="12">
    <source>
        <dbReference type="Pfam" id="PF03372"/>
    </source>
</evidence>
<dbReference type="SUPFAM" id="SSF56219">
    <property type="entry name" value="DNase I-like"/>
    <property type="match status" value="1"/>
</dbReference>
<comment type="subcellular location">
    <subcellularLocation>
        <location evidence="3">Nucleus</location>
        <location evidence="3">PML body</location>
    </subcellularLocation>
</comment>
<keyword evidence="9" id="KW-0234">DNA repair</keyword>
<keyword evidence="4" id="KW-0540">Nuclease</keyword>
<evidence type="ECO:0000256" key="2">
    <source>
        <dbReference type="ARBA" id="ARBA00001946"/>
    </source>
</evidence>
<evidence type="ECO:0000256" key="9">
    <source>
        <dbReference type="ARBA" id="ARBA00023204"/>
    </source>
</evidence>
<keyword evidence="8" id="KW-0460">Magnesium</keyword>
<evidence type="ECO:0000313" key="13">
    <source>
        <dbReference type="EMBL" id="JAT49948.1"/>
    </source>
</evidence>
<evidence type="ECO:0000256" key="5">
    <source>
        <dbReference type="ARBA" id="ARBA00022723"/>
    </source>
</evidence>
<sequence>MGNSPSQATAPGPSTGGSEDEEKKQEETSGLSMLKAGAAVAGTALLALGTWQLLSQSATRDAEDTDDEDAVREAAMGGRVKSESVGNRHRIQGPSSRGRLYTSPYLRSNPNFYKILSYNVWFREDVELNQRMKALGDLIQQHSPDLICFQEVTTNIYKILK</sequence>
<name>A0A1D1Y5S4_9ARAE</name>
<dbReference type="GO" id="GO:0016740">
    <property type="term" value="F:transferase activity"/>
    <property type="evidence" value="ECO:0007669"/>
    <property type="project" value="UniProtKB-KW"/>
</dbReference>
<keyword evidence="6" id="KW-0227">DNA damage</keyword>
<evidence type="ECO:0000256" key="4">
    <source>
        <dbReference type="ARBA" id="ARBA00022722"/>
    </source>
</evidence>
<organism evidence="13">
    <name type="scientific">Anthurium amnicola</name>
    <dbReference type="NCBI Taxonomy" id="1678845"/>
    <lineage>
        <taxon>Eukaryota</taxon>
        <taxon>Viridiplantae</taxon>
        <taxon>Streptophyta</taxon>
        <taxon>Embryophyta</taxon>
        <taxon>Tracheophyta</taxon>
        <taxon>Spermatophyta</taxon>
        <taxon>Magnoliopsida</taxon>
        <taxon>Liliopsida</taxon>
        <taxon>Araceae</taxon>
        <taxon>Pothoideae</taxon>
        <taxon>Potheae</taxon>
        <taxon>Anthurium</taxon>
    </lineage>
</organism>
<dbReference type="Pfam" id="PF03372">
    <property type="entry name" value="Exo_endo_phos"/>
    <property type="match status" value="1"/>
</dbReference>
<keyword evidence="13" id="KW-0808">Transferase</keyword>
<feature type="non-terminal residue" evidence="13">
    <location>
        <position position="161"/>
    </location>
</feature>
<evidence type="ECO:0000256" key="11">
    <source>
        <dbReference type="SAM" id="MobiDB-lite"/>
    </source>
</evidence>
<evidence type="ECO:0000256" key="8">
    <source>
        <dbReference type="ARBA" id="ARBA00022842"/>
    </source>
</evidence>
<dbReference type="EMBL" id="GDJX01017988">
    <property type="protein sequence ID" value="JAT49948.1"/>
    <property type="molecule type" value="Transcribed_RNA"/>
</dbReference>
<accession>A0A1D1Y5S4</accession>
<comment type="cofactor">
    <cofactor evidence="1">
        <name>Mn(2+)</name>
        <dbReference type="ChEBI" id="CHEBI:29035"/>
    </cofactor>
</comment>
<dbReference type="InterPro" id="IPR051547">
    <property type="entry name" value="TDP2-like"/>
</dbReference>
<dbReference type="PANTHER" id="PTHR15822:SF4">
    <property type="entry name" value="TYROSYL-DNA PHOSPHODIESTERASE 2"/>
    <property type="match status" value="1"/>
</dbReference>
<gene>
    <name evidence="13" type="primary">CSLC3_0</name>
    <name evidence="13" type="ORF">g.115705</name>
</gene>
<dbReference type="AlphaFoldDB" id="A0A1D1Y5S4"/>
<dbReference type="InterPro" id="IPR005135">
    <property type="entry name" value="Endo/exonuclease/phosphatase"/>
</dbReference>
<feature type="region of interest" description="Disordered" evidence="11">
    <location>
        <begin position="56"/>
        <end position="97"/>
    </location>
</feature>